<dbReference type="OrthoDB" id="2894at10239"/>
<accession>R4JN13</accession>
<reference evidence="1 2" key="1">
    <citation type="journal article" date="2013" name="J. Virol.">
        <title>Morphology, Physiological Characteristics, and Complete Sequence of Marine Bacteriophage RIO-1 Infecting Pseudoalteromonas marina.</title>
        <authorList>
            <person name="Hardies S.C."/>
            <person name="Hwang Y.J."/>
            <person name="Hwang C.Y."/>
            <person name="Jang G.I."/>
            <person name="Cho B.C."/>
        </authorList>
    </citation>
    <scope>NUCLEOTIDE SEQUENCE [LARGE SCALE GENOMIC DNA]</scope>
</reference>
<sequence>MSLTLQSTKPDVIASRISEQWSSFQSKRSLNRGKWEEIESYLYATDTTSLNTSGSYDHTTHIPVVAEIKEELESLIYSTVYPNEDFMGWKPYDLQAGTKDKREKVLAYIKNRHSLNGFEKVLRKLVQDLVTYGNAFVHVTHTNSGRDGYRGPVPKRISPYDIVFDPAATDFANTTKIVRSVMTLGDFKKFADKVGLDDSKTKEILQRRYQGNIGSSIDTNKNKQFLPDGFTSLQSYYDSGVIELLWLYGDVWDDETEELHTDQCVVIADRTTLVMQEESDGHIHKASWAEKPDNLWSQGPLDKVIGMNYQINHRENSKSDALDRFIFPDRVYIGDVEEIYDTSTGQTKYLAPEGGGVRDIVPDTTVLTADMHQDKLMALSREAAGLPPQLQGYRTPGEKTLGEVSQLMDAGMRKFMHKASQFEIDLLEPMIRSEIILARENFTSIVQAQTLDETGLPTFIEITEEDLKSNGVLVPVGARRFSVETKQLNMINTLANSNLGQLIGAHLNTYNLAQAVESLGGLTEFKAIEKFAQIDEQADMQQQQAIAEQQLTSNLSQPSMQELLME</sequence>
<dbReference type="GeneID" id="16207413"/>
<proteinExistence type="predicted"/>
<dbReference type="KEGG" id="vg:16207413"/>
<evidence type="ECO:0000313" key="1">
    <source>
        <dbReference type="EMBL" id="AGK87065.1"/>
    </source>
</evidence>
<dbReference type="RefSeq" id="YP_008051121.1">
    <property type="nucleotide sequence ID" value="NC_021300.1"/>
</dbReference>
<name>R4JN13_9CAUD</name>
<gene>
    <name evidence="1" type="ORF">RIO-1_51</name>
</gene>
<keyword evidence="2" id="KW-1185">Reference proteome</keyword>
<evidence type="ECO:0000313" key="2">
    <source>
        <dbReference type="Proteomes" id="UP000013564"/>
    </source>
</evidence>
<dbReference type="EMBL" id="KC751414">
    <property type="protein sequence ID" value="AGK87065.1"/>
    <property type="molecule type" value="Genomic_DNA"/>
</dbReference>
<dbReference type="Proteomes" id="UP000013564">
    <property type="component" value="Segment"/>
</dbReference>
<protein>
    <submittedName>
        <fullName evidence="1">Portal protein</fullName>
    </submittedName>
</protein>
<organism evidence="1 2">
    <name type="scientific">Pseudoalteromonas phage RIO-1</name>
    <dbReference type="NCBI Taxonomy" id="1316739"/>
    <lineage>
        <taxon>Viruses</taxon>
        <taxon>Duplodnaviria</taxon>
        <taxon>Heunggongvirae</taxon>
        <taxon>Uroviricota</taxon>
        <taxon>Caudoviricetes</taxon>
        <taxon>Zobellviridae</taxon>
        <taxon>Melvirus</taxon>
        <taxon>Melvirus orientalis</taxon>
    </lineage>
</organism>